<dbReference type="Gene3D" id="3.40.50.1580">
    <property type="entry name" value="Nucleoside phosphorylase domain"/>
    <property type="match status" value="1"/>
</dbReference>
<dbReference type="InterPro" id="IPR044580">
    <property type="entry name" value="MTAN"/>
</dbReference>
<gene>
    <name evidence="2" type="ORF">FLL45_18165</name>
</gene>
<dbReference type="CDD" id="cd09008">
    <property type="entry name" value="MTAN"/>
    <property type="match status" value="1"/>
</dbReference>
<dbReference type="RefSeq" id="WP_142943476.1">
    <property type="nucleotide sequence ID" value="NZ_VIKR01000005.1"/>
</dbReference>
<name>A0A545T4J1_9GAMM</name>
<dbReference type="PANTHER" id="PTHR46994:SF1">
    <property type="entry name" value="5'-METHYLTHIOADENOSINE NUCLEOSIDASE"/>
    <property type="match status" value="1"/>
</dbReference>
<dbReference type="AlphaFoldDB" id="A0A545T4J1"/>
<dbReference type="GO" id="GO:0019509">
    <property type="term" value="P:L-methionine salvage from methylthioadenosine"/>
    <property type="evidence" value="ECO:0007669"/>
    <property type="project" value="InterPro"/>
</dbReference>
<dbReference type="InterPro" id="IPR000845">
    <property type="entry name" value="Nucleoside_phosphorylase_d"/>
</dbReference>
<dbReference type="GO" id="GO:0008930">
    <property type="term" value="F:methylthioadenosine nucleosidase activity"/>
    <property type="evidence" value="ECO:0007669"/>
    <property type="project" value="InterPro"/>
</dbReference>
<sequence>MITSDELKPINNLVILMAMRDEAQPIIKSLELKENLGALHVQLPMRCYQNQIGRINVSLVIAGIDDRHQVDNIGSEAATLMAYESITQLQPDLIISAGTAGGFASRGADIGTIYVSEEHFVYHDRHVPIKGYHDSSIGKYPAAKVSRLAKNLHLKTGIISTGSSLEKSDKDILVIDEHNAVAKEMEAAGIAWVAMLFNIPMMALKSITNLVDHDNKSESEFIKNLSYASQCLHDKVLEIVDYLQNKTVQDLE</sequence>
<evidence type="ECO:0000313" key="2">
    <source>
        <dbReference type="EMBL" id="TQV72146.1"/>
    </source>
</evidence>
<keyword evidence="3" id="KW-1185">Reference proteome</keyword>
<dbReference type="EMBL" id="VIKR01000005">
    <property type="protein sequence ID" value="TQV72146.1"/>
    <property type="molecule type" value="Genomic_DNA"/>
</dbReference>
<evidence type="ECO:0000259" key="1">
    <source>
        <dbReference type="Pfam" id="PF01048"/>
    </source>
</evidence>
<dbReference type="OrthoDB" id="997641at2"/>
<accession>A0A545T4J1</accession>
<dbReference type="InterPro" id="IPR035994">
    <property type="entry name" value="Nucleoside_phosphorylase_sf"/>
</dbReference>
<feature type="domain" description="Nucleoside phosphorylase" evidence="1">
    <location>
        <begin position="13"/>
        <end position="240"/>
    </location>
</feature>
<reference evidence="2 3" key="1">
    <citation type="submission" date="2019-06" db="EMBL/GenBank/DDBJ databases">
        <title>Draft genome of Aliikangiella marina GYP-15.</title>
        <authorList>
            <person name="Wang G."/>
        </authorList>
    </citation>
    <scope>NUCLEOTIDE SEQUENCE [LARGE SCALE GENOMIC DNA]</scope>
    <source>
        <strain evidence="2 3">GYP-15</strain>
    </source>
</reference>
<dbReference type="PANTHER" id="PTHR46994">
    <property type="entry name" value="5'-METHYLTHIOADENOSINE/S-ADENOSYLHOMOCYSTEINE NUCLEOSIDASE 1"/>
    <property type="match status" value="1"/>
</dbReference>
<dbReference type="GO" id="GO:0009116">
    <property type="term" value="P:nucleoside metabolic process"/>
    <property type="evidence" value="ECO:0007669"/>
    <property type="project" value="InterPro"/>
</dbReference>
<dbReference type="Proteomes" id="UP000317839">
    <property type="component" value="Unassembled WGS sequence"/>
</dbReference>
<protein>
    <submittedName>
        <fullName evidence="2">5'-methylthioadenosine nucleosidase</fullName>
    </submittedName>
</protein>
<organism evidence="2 3">
    <name type="scientific">Aliikangiella marina</name>
    <dbReference type="NCBI Taxonomy" id="1712262"/>
    <lineage>
        <taxon>Bacteria</taxon>
        <taxon>Pseudomonadati</taxon>
        <taxon>Pseudomonadota</taxon>
        <taxon>Gammaproteobacteria</taxon>
        <taxon>Oceanospirillales</taxon>
        <taxon>Pleioneaceae</taxon>
        <taxon>Aliikangiella</taxon>
    </lineage>
</organism>
<dbReference type="Pfam" id="PF01048">
    <property type="entry name" value="PNP_UDP_1"/>
    <property type="match status" value="1"/>
</dbReference>
<proteinExistence type="predicted"/>
<comment type="caution">
    <text evidence="2">The sequence shown here is derived from an EMBL/GenBank/DDBJ whole genome shotgun (WGS) entry which is preliminary data.</text>
</comment>
<dbReference type="SUPFAM" id="SSF53167">
    <property type="entry name" value="Purine and uridine phosphorylases"/>
    <property type="match status" value="1"/>
</dbReference>
<evidence type="ECO:0000313" key="3">
    <source>
        <dbReference type="Proteomes" id="UP000317839"/>
    </source>
</evidence>